<organism evidence="3 4">
    <name type="scientific">Phytophthora citrophthora</name>
    <dbReference type="NCBI Taxonomy" id="4793"/>
    <lineage>
        <taxon>Eukaryota</taxon>
        <taxon>Sar</taxon>
        <taxon>Stramenopiles</taxon>
        <taxon>Oomycota</taxon>
        <taxon>Peronosporomycetes</taxon>
        <taxon>Peronosporales</taxon>
        <taxon>Peronosporaceae</taxon>
        <taxon>Phytophthora</taxon>
    </lineage>
</organism>
<evidence type="ECO:0000256" key="1">
    <source>
        <dbReference type="PROSITE-ProRule" id="PRU00703"/>
    </source>
</evidence>
<dbReference type="Gene3D" id="3.10.580.10">
    <property type="entry name" value="CBS-domain"/>
    <property type="match status" value="1"/>
</dbReference>
<dbReference type="AlphaFoldDB" id="A0AAD9LT02"/>
<evidence type="ECO:0000313" key="4">
    <source>
        <dbReference type="Proteomes" id="UP001259832"/>
    </source>
</evidence>
<name>A0AAD9LT02_9STRA</name>
<proteinExistence type="predicted"/>
<dbReference type="Proteomes" id="UP001259832">
    <property type="component" value="Unassembled WGS sequence"/>
</dbReference>
<comment type="caution">
    <text evidence="3">The sequence shown here is derived from an EMBL/GenBank/DDBJ whole genome shotgun (WGS) entry which is preliminary data.</text>
</comment>
<dbReference type="InterPro" id="IPR046342">
    <property type="entry name" value="CBS_dom_sf"/>
</dbReference>
<reference evidence="3" key="1">
    <citation type="submission" date="2023-08" db="EMBL/GenBank/DDBJ databases">
        <title>Reference Genome Resource for the Citrus Pathogen Phytophthora citrophthora.</title>
        <authorList>
            <person name="Moller H."/>
            <person name="Coetzee B."/>
            <person name="Rose L.J."/>
            <person name="Van Niekerk J.M."/>
        </authorList>
    </citation>
    <scope>NUCLEOTIDE SEQUENCE</scope>
    <source>
        <strain evidence="3">STE-U-9442</strain>
    </source>
</reference>
<dbReference type="EMBL" id="JASMQC010000002">
    <property type="protein sequence ID" value="KAK1947601.1"/>
    <property type="molecule type" value="Genomic_DNA"/>
</dbReference>
<evidence type="ECO:0000259" key="2">
    <source>
        <dbReference type="PROSITE" id="PS51371"/>
    </source>
</evidence>
<keyword evidence="4" id="KW-1185">Reference proteome</keyword>
<dbReference type="PROSITE" id="PS51371">
    <property type="entry name" value="CBS"/>
    <property type="match status" value="1"/>
</dbReference>
<dbReference type="Pfam" id="PF00571">
    <property type="entry name" value="CBS"/>
    <property type="match status" value="1"/>
</dbReference>
<feature type="domain" description="CBS" evidence="2">
    <location>
        <begin position="546"/>
        <end position="604"/>
    </location>
</feature>
<gene>
    <name evidence="3" type="ORF">P3T76_001611</name>
</gene>
<evidence type="ECO:0000313" key="3">
    <source>
        <dbReference type="EMBL" id="KAK1947601.1"/>
    </source>
</evidence>
<dbReference type="SUPFAM" id="SSF54631">
    <property type="entry name" value="CBS-domain pair"/>
    <property type="match status" value="1"/>
</dbReference>
<protein>
    <recommendedName>
        <fullName evidence="2">CBS domain-containing protein</fullName>
    </recommendedName>
</protein>
<accession>A0AAD9LT02</accession>
<dbReference type="InterPro" id="IPR000644">
    <property type="entry name" value="CBS_dom"/>
</dbReference>
<sequence>MGAALATRVLSDPQHLELLSEYVDHSRKTADECAHIFRGSLGMYDDEQNDAPTSTLGERKPAYPRHIQLAQFEEVFGMLVADPEPHFRFFHYGKIVPADTKLKPEVTVCAHRIFCAVTLLMKADLHSKVDFILRLYADIAGTLTPEAKSSLLKDFVTSVEEVLQLSDPIPSNITTNVEKAFWSDDPEKLMTVRELYDVCLTNPQISGILHSIHALIEEFSSSRRQEMLRQRENKAQAQQTSIRCGGDSNSSRMKSIARSMSSAALPQGSLLWDLKAGDYENFWQQPVMLQLSANETCAYALEQMVQHERQSVLVVEASDLARPETCRLLGVVSADKLFLYFLQILVPGLQSPTAKPYEHTRARAEEAILQFGRAPLRDAIRFCWTERSPLVGSIRDDEAFFSVLMRFACGESSVAVVQDYSPNPEAVLGCLTIYDVLAWLDEDLTLLSKYGTNSEGKEHCAVAAFPQFFYVPAALDPSSASTSVCEGLVEMASRKVFNILVETSTEKKILSVSTFRELFPPSFAALNEKEAEPGPLLGAVIANATVLSSALAVPPDASIARVIREMVDNQTRRILIQRQDGFIVGSVRASDIVQMLLRAQHKPLR</sequence>
<keyword evidence="1" id="KW-0129">CBS domain</keyword>